<dbReference type="PANTHER" id="PTHR47584">
    <property type="match status" value="1"/>
</dbReference>
<dbReference type="InterPro" id="IPR045026">
    <property type="entry name" value="LIMYB"/>
</dbReference>
<feature type="domain" description="Myb/SANT-like" evidence="2">
    <location>
        <begin position="18"/>
        <end position="112"/>
    </location>
</feature>
<dbReference type="AlphaFoldDB" id="A0AA38YQX7"/>
<protein>
    <recommendedName>
        <fullName evidence="2">Myb/SANT-like domain-containing protein</fullName>
    </recommendedName>
</protein>
<dbReference type="Pfam" id="PF12776">
    <property type="entry name" value="Myb_DNA-bind_3"/>
    <property type="match status" value="3"/>
</dbReference>
<reference evidence="3 4" key="1">
    <citation type="journal article" date="2023" name="BMC Biotechnol.">
        <title>Vitis rotundifolia cv Carlos genome sequencing.</title>
        <authorList>
            <person name="Huff M."/>
            <person name="Hulse-Kemp A."/>
            <person name="Scheffler B."/>
            <person name="Youngblood R."/>
            <person name="Simpson S."/>
            <person name="Babiker E."/>
            <person name="Staton M."/>
        </authorList>
    </citation>
    <scope>NUCLEOTIDE SEQUENCE [LARGE SCALE GENOMIC DNA]</scope>
    <source>
        <tissue evidence="3">Leaf</tissue>
    </source>
</reference>
<gene>
    <name evidence="3" type="ORF">PVL29_024073</name>
</gene>
<dbReference type="PANTHER" id="PTHR47584:SF9">
    <property type="entry name" value="L10-INTERACTING MYB DOMAIN-CONTAINING PROTEIN-LIKE"/>
    <property type="match status" value="1"/>
</dbReference>
<feature type="region of interest" description="Disordered" evidence="1">
    <location>
        <begin position="490"/>
        <end position="515"/>
    </location>
</feature>
<organism evidence="3 4">
    <name type="scientific">Vitis rotundifolia</name>
    <name type="common">Muscadine grape</name>
    <dbReference type="NCBI Taxonomy" id="103349"/>
    <lineage>
        <taxon>Eukaryota</taxon>
        <taxon>Viridiplantae</taxon>
        <taxon>Streptophyta</taxon>
        <taxon>Embryophyta</taxon>
        <taxon>Tracheophyta</taxon>
        <taxon>Spermatophyta</taxon>
        <taxon>Magnoliopsida</taxon>
        <taxon>eudicotyledons</taxon>
        <taxon>Gunneridae</taxon>
        <taxon>Pentapetalae</taxon>
        <taxon>rosids</taxon>
        <taxon>Vitales</taxon>
        <taxon>Vitaceae</taxon>
        <taxon>Viteae</taxon>
        <taxon>Vitis</taxon>
    </lineage>
</organism>
<dbReference type="EMBL" id="JARBHA010000018">
    <property type="protein sequence ID" value="KAJ9674942.1"/>
    <property type="molecule type" value="Genomic_DNA"/>
</dbReference>
<dbReference type="InterPro" id="IPR024752">
    <property type="entry name" value="Myb/SANT-like_dom"/>
</dbReference>
<sequence>MDYQMVEDQSNFYQSRAKWTANSTKIFANLLVEQIQQGNRPNNVFNKKAWKHIREEFNKQTGLKFDRQQLKNHLDVLRKRYNNVKVLLDQNGFSWDVSQCMVIAEDAVWKKYIEAHPEAEAIRKKGCPIYEQLCIIFSDSEADGKCALSNSGEMMHQMDEDQSRAKWSTSLEKIFVELMLEQVLQGNRSNNSFSKKAWNYICDEFNRQMGLNFHKQQLKNRHGVLRRLYNSLKLLLDQDGFSWDESRGMVIAEDEVWAKYIEEHPEVESIRFKGCLVYEQLHRIFSDLESDGKSAFAALHAATTQMDDLPSQDQSKLDQSRAKWMPSLDKIFVDLLVRKNQQNCVSNKKAWKGIREEFNKQTGLNFEEQQLRNHQSVLRRWYNNINSLLYQAGFSWDESKHMVMADGKTWENHIKVQSPHFFNLRSHLKLTVEVYLQAYPECETIRNKECPIFKQLCILFSGSEAEGRYVQSGHDFELDHEIVTANAPEAASMSAEPVADEASSQPGDDMNIPDGWNKRRITTLNQCFQRRTHTEASHNVEDAVLETACRRKKRASMLSPRSDQFSISSCIKVLNEMEGVEEDLYLAALDLFQDPDRRETFISIRSDIRMPWLKGKCSSMS</sequence>
<feature type="domain" description="Myb/SANT-like" evidence="2">
    <location>
        <begin position="166"/>
        <end position="260"/>
    </location>
</feature>
<dbReference type="Proteomes" id="UP001168098">
    <property type="component" value="Unassembled WGS sequence"/>
</dbReference>
<feature type="domain" description="Myb/SANT-like" evidence="2">
    <location>
        <begin position="323"/>
        <end position="413"/>
    </location>
</feature>
<proteinExistence type="predicted"/>
<name>A0AA38YQX7_VITRO</name>
<evidence type="ECO:0000313" key="4">
    <source>
        <dbReference type="Proteomes" id="UP001168098"/>
    </source>
</evidence>
<comment type="caution">
    <text evidence="3">The sequence shown here is derived from an EMBL/GenBank/DDBJ whole genome shotgun (WGS) entry which is preliminary data.</text>
</comment>
<keyword evidence="4" id="KW-1185">Reference proteome</keyword>
<evidence type="ECO:0000256" key="1">
    <source>
        <dbReference type="SAM" id="MobiDB-lite"/>
    </source>
</evidence>
<evidence type="ECO:0000259" key="2">
    <source>
        <dbReference type="Pfam" id="PF12776"/>
    </source>
</evidence>
<accession>A0AA38YQX7</accession>
<evidence type="ECO:0000313" key="3">
    <source>
        <dbReference type="EMBL" id="KAJ9674942.1"/>
    </source>
</evidence>